<dbReference type="AlphaFoldDB" id="A0AAN6P7U4"/>
<name>A0AAN6P7U4_9PEZI</name>
<keyword evidence="4" id="KW-1185">Reference proteome</keyword>
<evidence type="ECO:0000313" key="4">
    <source>
        <dbReference type="Proteomes" id="UP001303115"/>
    </source>
</evidence>
<feature type="region of interest" description="Disordered" evidence="1">
    <location>
        <begin position="1"/>
        <end position="114"/>
    </location>
</feature>
<comment type="caution">
    <text evidence="3">The sequence shown here is derived from an EMBL/GenBank/DDBJ whole genome shotgun (WGS) entry which is preliminary data.</text>
</comment>
<proteinExistence type="predicted"/>
<organism evidence="3 4">
    <name type="scientific">Parachaetomium inaequale</name>
    <dbReference type="NCBI Taxonomy" id="2588326"/>
    <lineage>
        <taxon>Eukaryota</taxon>
        <taxon>Fungi</taxon>
        <taxon>Dikarya</taxon>
        <taxon>Ascomycota</taxon>
        <taxon>Pezizomycotina</taxon>
        <taxon>Sordariomycetes</taxon>
        <taxon>Sordariomycetidae</taxon>
        <taxon>Sordariales</taxon>
        <taxon>Chaetomiaceae</taxon>
        <taxon>Parachaetomium</taxon>
    </lineage>
</organism>
<dbReference type="InterPro" id="IPR010730">
    <property type="entry name" value="HET"/>
</dbReference>
<evidence type="ECO:0000259" key="2">
    <source>
        <dbReference type="Pfam" id="PF06985"/>
    </source>
</evidence>
<gene>
    <name evidence="3" type="ORF">C8A01DRAFT_40177</name>
</gene>
<evidence type="ECO:0000313" key="3">
    <source>
        <dbReference type="EMBL" id="KAK4033346.1"/>
    </source>
</evidence>
<dbReference type="PANTHER" id="PTHR24148:SF81">
    <property type="entry name" value="HETEROKARYON INCOMPATIBILITY DOMAIN-CONTAINING PROTEIN"/>
    <property type="match status" value="1"/>
</dbReference>
<feature type="domain" description="Heterokaryon incompatibility" evidence="2">
    <location>
        <begin position="157"/>
        <end position="291"/>
    </location>
</feature>
<reference evidence="4" key="1">
    <citation type="journal article" date="2023" name="Mol. Phylogenet. Evol.">
        <title>Genome-scale phylogeny and comparative genomics of the fungal order Sordariales.</title>
        <authorList>
            <person name="Hensen N."/>
            <person name="Bonometti L."/>
            <person name="Westerberg I."/>
            <person name="Brannstrom I.O."/>
            <person name="Guillou S."/>
            <person name="Cros-Aarteil S."/>
            <person name="Calhoun S."/>
            <person name="Haridas S."/>
            <person name="Kuo A."/>
            <person name="Mondo S."/>
            <person name="Pangilinan J."/>
            <person name="Riley R."/>
            <person name="LaButti K."/>
            <person name="Andreopoulos B."/>
            <person name="Lipzen A."/>
            <person name="Chen C."/>
            <person name="Yan M."/>
            <person name="Daum C."/>
            <person name="Ng V."/>
            <person name="Clum A."/>
            <person name="Steindorff A."/>
            <person name="Ohm R.A."/>
            <person name="Martin F."/>
            <person name="Silar P."/>
            <person name="Natvig D.O."/>
            <person name="Lalanne C."/>
            <person name="Gautier V."/>
            <person name="Ament-Velasquez S.L."/>
            <person name="Kruys A."/>
            <person name="Hutchinson M.I."/>
            <person name="Powell A.J."/>
            <person name="Barry K."/>
            <person name="Miller A.N."/>
            <person name="Grigoriev I.V."/>
            <person name="Debuchy R."/>
            <person name="Gladieux P."/>
            <person name="Hiltunen Thoren M."/>
            <person name="Johannesson H."/>
        </authorList>
    </citation>
    <scope>NUCLEOTIDE SEQUENCE [LARGE SCALE GENOMIC DNA]</scope>
    <source>
        <strain evidence="4">CBS 284.82</strain>
    </source>
</reference>
<dbReference type="Proteomes" id="UP001303115">
    <property type="component" value="Unassembled WGS sequence"/>
</dbReference>
<protein>
    <submittedName>
        <fullName evidence="3">Heterokaryon incompatibility protein-domain-containing protein</fullName>
    </submittedName>
</protein>
<dbReference type="InterPro" id="IPR052895">
    <property type="entry name" value="HetReg/Transcr_Mod"/>
</dbReference>
<dbReference type="EMBL" id="MU854535">
    <property type="protein sequence ID" value="KAK4033346.1"/>
    <property type="molecule type" value="Genomic_DNA"/>
</dbReference>
<accession>A0AAN6P7U4</accession>
<sequence length="865" mass="97085">MTRWHKPDCTAPDIVVANPPGPPSCKTCGSTPNLDEIIHQQAHESPFPAPPPDEPQGQMNLWWPRSVPYLNTHNPLPGPTQPDSASSPSNAPPHPTPEIPVHVPSRQHETGRSPIYPTRLKTGEIRLACFQAPPSSSPDDPVHLTLETYPLSNCPPYETVSYCWAGEDGDDRRCCPVYVGPYWDVILHTRNCWKLLRFVRPARGVRLVWVDAVCIDQGCDDERAAQVAQMGRIYTLCTQVIVYLGPDLAPLLPDGELRELRKWDWDGVKGARGVKKLLQKRYFSRLWVVQELILSPRVVIRIGDVDFQSDGATSGSLWSAEAEGLAPWARHASRGAPLDLDFLQVMQLTLSSDCADPRDRIFGVMGIISDESRRLEPDYSLSLLHVFVGLFAHLLIVKGMRRLLALASGVSGPASVPSWVPDWTSWDRWQAVFAPREVQSASDLYRKTQDLRALMTDRGPRGHNLVSVHLSLRYRRAGSLFRSSAFGIDPTTAALRAKMIRLLGLGSMPKFVGQLGQDSLMLFETPCGNHGIYLASRHRLDMLVEPGNDDLYFFALEEDSRAPGLCILRRFAGSGGNSVRLIATCEELLFCFAAGSADAGWPATSSSFAFERFFLRWDCDWSTQQLDDIDTQPPMIGDLYWTLSEVIEWAHAWLDATLNPDEQLLFLPQFNAKRRDILPVYLALLQKHADDALDATNRFKGPDGVFNTYKQYVVENYGAELRQALFIFPVPFSAFNTLYLDKEHRRNRSQLDWEQAAEDPWSKFQSVQSPRAAETGSEISRHCPATATIAVQEETVRRTLLALSANRCFYMIRAAARRTGESVEQLLSRKTTDGDNLVRVPIDIWTERLMDEFGCDGSIEYVNIV</sequence>
<evidence type="ECO:0000256" key="1">
    <source>
        <dbReference type="SAM" id="MobiDB-lite"/>
    </source>
</evidence>
<dbReference type="PANTHER" id="PTHR24148">
    <property type="entry name" value="ANKYRIN REPEAT DOMAIN-CONTAINING PROTEIN 39 HOMOLOG-RELATED"/>
    <property type="match status" value="1"/>
</dbReference>
<dbReference type="Pfam" id="PF06985">
    <property type="entry name" value="HET"/>
    <property type="match status" value="1"/>
</dbReference>